<dbReference type="STRING" id="1266370.NITGR_470005"/>
<protein>
    <submittedName>
        <fullName evidence="1">Uncharacterized protein</fullName>
    </submittedName>
</protein>
<comment type="caution">
    <text evidence="1">The sequence shown here is derived from an EMBL/GenBank/DDBJ whole genome shotgun (WGS) entry which is preliminary data.</text>
</comment>
<name>M1YK78_NITG3</name>
<evidence type="ECO:0000313" key="2">
    <source>
        <dbReference type="Proteomes" id="UP000011704"/>
    </source>
</evidence>
<gene>
    <name evidence="1" type="ORF">NITGR_470005</name>
</gene>
<sequence>MIVRSRYFEYYGEASQFLEWIFKTGNGDRPGCVLRR</sequence>
<accession>M1YK78</accession>
<organism evidence="1 2">
    <name type="scientific">Nitrospina gracilis (strain 3/211)</name>
    <dbReference type="NCBI Taxonomy" id="1266370"/>
    <lineage>
        <taxon>Bacteria</taxon>
        <taxon>Pseudomonadati</taxon>
        <taxon>Nitrospinota/Tectimicrobiota group</taxon>
        <taxon>Nitrospinota</taxon>
        <taxon>Nitrospinia</taxon>
        <taxon>Nitrospinales</taxon>
        <taxon>Nitrospinaceae</taxon>
        <taxon>Nitrospina</taxon>
    </lineage>
</organism>
<dbReference type="Proteomes" id="UP000011704">
    <property type="component" value="Unassembled WGS sequence"/>
</dbReference>
<evidence type="ECO:0000313" key="1">
    <source>
        <dbReference type="EMBL" id="CCQ90886.1"/>
    </source>
</evidence>
<proteinExistence type="predicted"/>
<reference evidence="1 2" key="1">
    <citation type="journal article" date="2013" name="Front. Microbiol.">
        <title>The genome of Nitrospina gracilis illuminates the metabolism and evolution of the major marine nitrite oxidizer.</title>
        <authorList>
            <person name="Luecker S."/>
            <person name="Nowka B."/>
            <person name="Rattei T."/>
            <person name="Spieck E."/>
            <person name="and Daims H."/>
        </authorList>
    </citation>
    <scope>NUCLEOTIDE SEQUENCE [LARGE SCALE GENOMIC DNA]</scope>
    <source>
        <strain evidence="1 2">3/211</strain>
    </source>
</reference>
<dbReference type="EMBL" id="CAQJ01000052">
    <property type="protein sequence ID" value="CCQ90886.1"/>
    <property type="molecule type" value="Genomic_DNA"/>
</dbReference>
<dbReference type="HOGENOM" id="CLU_3357296_0_0_0"/>
<dbReference type="AlphaFoldDB" id="M1YK78"/>
<dbReference type="InParanoid" id="M1YK78"/>
<keyword evidence="2" id="KW-1185">Reference proteome</keyword>